<comment type="subcellular location">
    <subcellularLocation>
        <location evidence="1">Cell membrane</location>
        <topology evidence="1">Multi-pass membrane protein</topology>
    </subcellularLocation>
</comment>
<evidence type="ECO:0000256" key="6">
    <source>
        <dbReference type="SAM" id="Phobius"/>
    </source>
</evidence>
<evidence type="ECO:0000256" key="4">
    <source>
        <dbReference type="ARBA" id="ARBA00022989"/>
    </source>
</evidence>
<sequence>MSPQRLVWLAVSSLRYRWLRSLLAVATVSAAVATILVTRELTVRPTERAAGLFAQFESRYLLVYDSYTTSFESRELDAHQEALATLGVTGRHDFLLTAFIDERDPVPLVLCSFPQPAPPEMAELYMLREGRAPRPGERTAMVERNLADRRGLTPGSALPLFRGSPPFTVVGLFERRPEVVTADVYVPLSVLQEEQGREGELSFSLLELKAGLRAPEHEQRVAAVLPEWHVSSLSTARARADAASAPLRLIARTLTVLVGTLSALIALLTLWGMVSERSAEFAVMRTLGFSRLAIAGEVLCEGALLGVLGAMNGGFVGQLILLTIVPAAHPGLGGWLPPVELTLAMVAGVVTAMLGALGPGLRAGSVPPAQLMRP</sequence>
<evidence type="ECO:0000313" key="9">
    <source>
        <dbReference type="Proteomes" id="UP001207654"/>
    </source>
</evidence>
<evidence type="ECO:0000256" key="3">
    <source>
        <dbReference type="ARBA" id="ARBA00022692"/>
    </source>
</evidence>
<evidence type="ECO:0000256" key="1">
    <source>
        <dbReference type="ARBA" id="ARBA00004651"/>
    </source>
</evidence>
<evidence type="ECO:0000256" key="5">
    <source>
        <dbReference type="ARBA" id="ARBA00023136"/>
    </source>
</evidence>
<feature type="transmembrane region" description="Helical" evidence="6">
    <location>
        <begin position="315"/>
        <end position="336"/>
    </location>
</feature>
<dbReference type="RefSeq" id="WP_267541095.1">
    <property type="nucleotide sequence ID" value="NZ_JAPNKA010000001.1"/>
</dbReference>
<gene>
    <name evidence="8" type="ORF">OV287_49600</name>
</gene>
<evidence type="ECO:0000256" key="2">
    <source>
        <dbReference type="ARBA" id="ARBA00022475"/>
    </source>
</evidence>
<name>A0ABT4ALF3_9BACT</name>
<dbReference type="InterPro" id="IPR003838">
    <property type="entry name" value="ABC3_permease_C"/>
</dbReference>
<dbReference type="Pfam" id="PF02687">
    <property type="entry name" value="FtsX"/>
    <property type="match status" value="1"/>
</dbReference>
<dbReference type="EMBL" id="JAPNKA010000001">
    <property type="protein sequence ID" value="MCY1082531.1"/>
    <property type="molecule type" value="Genomic_DNA"/>
</dbReference>
<organism evidence="8 9">
    <name type="scientific">Archangium lansingense</name>
    <dbReference type="NCBI Taxonomy" id="2995310"/>
    <lineage>
        <taxon>Bacteria</taxon>
        <taxon>Pseudomonadati</taxon>
        <taxon>Myxococcota</taxon>
        <taxon>Myxococcia</taxon>
        <taxon>Myxococcales</taxon>
        <taxon>Cystobacterineae</taxon>
        <taxon>Archangiaceae</taxon>
        <taxon>Archangium</taxon>
    </lineage>
</organism>
<keyword evidence="3 6" id="KW-0812">Transmembrane</keyword>
<feature type="transmembrane region" description="Helical" evidence="6">
    <location>
        <begin position="18"/>
        <end position="38"/>
    </location>
</feature>
<proteinExistence type="predicted"/>
<evidence type="ECO:0000313" key="8">
    <source>
        <dbReference type="EMBL" id="MCY1082531.1"/>
    </source>
</evidence>
<protein>
    <recommendedName>
        <fullName evidence="7">ABC3 transporter permease C-terminal domain-containing protein</fullName>
    </recommendedName>
</protein>
<reference evidence="8 9" key="1">
    <citation type="submission" date="2022-11" db="EMBL/GenBank/DDBJ databases">
        <title>Minimal conservation of predation-associated metabolite biosynthetic gene clusters underscores biosynthetic potential of Myxococcota including descriptions for ten novel species: Archangium lansinium sp. nov., Myxococcus landrumus sp. nov., Nannocystis bai.</title>
        <authorList>
            <person name="Ahearne A."/>
            <person name="Stevens C."/>
            <person name="Phillips K."/>
        </authorList>
    </citation>
    <scope>NUCLEOTIDE SEQUENCE [LARGE SCALE GENOMIC DNA]</scope>
    <source>
        <strain evidence="8 9">MIWBW</strain>
    </source>
</reference>
<feature type="transmembrane region" description="Helical" evidence="6">
    <location>
        <begin position="342"/>
        <end position="363"/>
    </location>
</feature>
<keyword evidence="5 6" id="KW-0472">Membrane</keyword>
<dbReference type="PANTHER" id="PTHR43738:SF3">
    <property type="entry name" value="ABC TRANSPORTER PERMEASE"/>
    <property type="match status" value="1"/>
</dbReference>
<feature type="transmembrane region" description="Helical" evidence="6">
    <location>
        <begin position="254"/>
        <end position="274"/>
    </location>
</feature>
<keyword evidence="9" id="KW-1185">Reference proteome</keyword>
<evidence type="ECO:0000259" key="7">
    <source>
        <dbReference type="Pfam" id="PF02687"/>
    </source>
</evidence>
<dbReference type="Proteomes" id="UP001207654">
    <property type="component" value="Unassembled WGS sequence"/>
</dbReference>
<dbReference type="PANTHER" id="PTHR43738">
    <property type="entry name" value="ABC TRANSPORTER, MEMBRANE PROTEIN"/>
    <property type="match status" value="1"/>
</dbReference>
<keyword evidence="4 6" id="KW-1133">Transmembrane helix</keyword>
<feature type="domain" description="ABC3 transporter permease C-terminal" evidence="7">
    <location>
        <begin position="254"/>
        <end position="367"/>
    </location>
</feature>
<accession>A0ABT4ALF3</accession>
<comment type="caution">
    <text evidence="8">The sequence shown here is derived from an EMBL/GenBank/DDBJ whole genome shotgun (WGS) entry which is preliminary data.</text>
</comment>
<dbReference type="InterPro" id="IPR051125">
    <property type="entry name" value="ABC-4/HrtB_transporter"/>
</dbReference>
<keyword evidence="2" id="KW-1003">Cell membrane</keyword>